<feature type="signal peptide" evidence="1">
    <location>
        <begin position="1"/>
        <end position="22"/>
    </location>
</feature>
<evidence type="ECO:0000256" key="1">
    <source>
        <dbReference type="SAM" id="SignalP"/>
    </source>
</evidence>
<dbReference type="STRING" id="74031.SAMN04488077_102134"/>
<comment type="caution">
    <text evidence="2">The sequence shown here is derived from an EMBL/GenBank/DDBJ whole genome shotgun (WGS) entry which is preliminary data.</text>
</comment>
<dbReference type="SUPFAM" id="SSF52833">
    <property type="entry name" value="Thioredoxin-like"/>
    <property type="match status" value="1"/>
</dbReference>
<organism evidence="2 3">
    <name type="scientific">Roseovarius tolerans</name>
    <dbReference type="NCBI Taxonomy" id="74031"/>
    <lineage>
        <taxon>Bacteria</taxon>
        <taxon>Pseudomonadati</taxon>
        <taxon>Pseudomonadota</taxon>
        <taxon>Alphaproteobacteria</taxon>
        <taxon>Rhodobacterales</taxon>
        <taxon>Roseobacteraceae</taxon>
        <taxon>Roseovarius</taxon>
    </lineage>
</organism>
<name>A0A0L6CXR4_9RHOB</name>
<dbReference type="Proteomes" id="UP000037046">
    <property type="component" value="Unassembled WGS sequence"/>
</dbReference>
<dbReference type="RefSeq" id="WP_162838253.1">
    <property type="nucleotide sequence ID" value="NZ_CP118494.1"/>
</dbReference>
<evidence type="ECO:0000313" key="2">
    <source>
        <dbReference type="EMBL" id="KNX42475.1"/>
    </source>
</evidence>
<dbReference type="AlphaFoldDB" id="A0A0L6CXR4"/>
<dbReference type="InterPro" id="IPR036249">
    <property type="entry name" value="Thioredoxin-like_sf"/>
</dbReference>
<evidence type="ECO:0008006" key="4">
    <source>
        <dbReference type="Google" id="ProtNLM"/>
    </source>
</evidence>
<accession>A0A0L6CXR4</accession>
<keyword evidence="1" id="KW-0732">Signal</keyword>
<evidence type="ECO:0000313" key="3">
    <source>
        <dbReference type="Proteomes" id="UP000037046"/>
    </source>
</evidence>
<reference evidence="3" key="1">
    <citation type="submission" date="2015-07" db="EMBL/GenBank/DDBJ databases">
        <title>Draft Genome Sequence of Roseovarius tolerans EL-164, a producer of N-Acylated Alanine Methyl Esters (NAMEs).</title>
        <authorList>
            <person name="Voget S."/>
            <person name="Bruns H."/>
            <person name="Wagner-Doebler I."/>
            <person name="Schulz S."/>
            <person name="Daniel R."/>
        </authorList>
    </citation>
    <scope>NUCLEOTIDE SEQUENCE [LARGE SCALE GENOMIC DNA]</scope>
    <source>
        <strain evidence="3">EL-164</strain>
    </source>
</reference>
<proteinExistence type="predicted"/>
<gene>
    <name evidence="2" type="ORF">ROTO_09840</name>
</gene>
<keyword evidence="3" id="KW-1185">Reference proteome</keyword>
<feature type="chain" id="PRO_5005563361" description="Thioredoxin domain-containing protein" evidence="1">
    <location>
        <begin position="23"/>
        <end position="171"/>
    </location>
</feature>
<dbReference type="Gene3D" id="3.40.30.10">
    <property type="entry name" value="Glutaredoxin"/>
    <property type="match status" value="1"/>
</dbReference>
<sequence length="171" mass="18315">MLPRLFGAALLGGLLLPYAATAQDIGAQSRPPLGSAIREVLIATPELLSEITGLSRPAPDLYGEEAERDRATLDQAAPQLFDPAQPGFGPTDAPTRLAFFTAKDCPDCTRAEDELRTLAQRLGFRVAVFDIGSDAALARSLGLDMAPSYVLPDMMLRGAMPAIVLERYLTE</sequence>
<protein>
    <recommendedName>
        <fullName evidence="4">Thioredoxin domain-containing protein</fullName>
    </recommendedName>
</protein>
<dbReference type="EMBL" id="LGVV01000008">
    <property type="protein sequence ID" value="KNX42475.1"/>
    <property type="molecule type" value="Genomic_DNA"/>
</dbReference>
<dbReference type="PATRIC" id="fig|74031.6.peg.1007"/>